<evidence type="ECO:0000256" key="1">
    <source>
        <dbReference type="ARBA" id="ARBA00004229"/>
    </source>
</evidence>
<accession>A0AAD1ZM37</accession>
<protein>
    <submittedName>
        <fullName evidence="4">Uncharacterized protein</fullName>
    </submittedName>
</protein>
<keyword evidence="2" id="KW-0150">Chloroplast</keyword>
<keyword evidence="3" id="KW-0934">Plastid</keyword>
<sequence length="257" mass="29276">MDLGDAVSYVKRLNIPSGVVGACRLDIAYEHFKEKPDLFQFIPNEKQVKEADKLLKTMFLGDGRKKVNGVPVFSAQNLDIAIVTEDAIKWYTPYFFDKNVLDNILEESVDQHFHVLTQTRHLQRRQDILGDNLSDEAVEEMAETLLEPSEVQEMMDEIGNPDGYGQPLEFNPNSLTWSIHLKKKIAASFLRANMSSSFIADSGFRDDVNQSRGISEVERKDNFCDKQGWMLDFRFPLGGLVRSSLVKTTAKKGQFYQ</sequence>
<evidence type="ECO:0000256" key="3">
    <source>
        <dbReference type="ARBA" id="ARBA00022640"/>
    </source>
</evidence>
<dbReference type="PANTHER" id="PTHR35138:SF1">
    <property type="entry name" value="MYB-LIKE DOMAIN-CONTAINING PROTEIN"/>
    <property type="match status" value="1"/>
</dbReference>
<evidence type="ECO:0000313" key="5">
    <source>
        <dbReference type="Proteomes" id="UP000834106"/>
    </source>
</evidence>
<reference evidence="4" key="1">
    <citation type="submission" date="2023-05" db="EMBL/GenBank/DDBJ databases">
        <authorList>
            <person name="Huff M."/>
        </authorList>
    </citation>
    <scope>NUCLEOTIDE SEQUENCE</scope>
</reference>
<organism evidence="4 5">
    <name type="scientific">Fraxinus pennsylvanica</name>
    <dbReference type="NCBI Taxonomy" id="56036"/>
    <lineage>
        <taxon>Eukaryota</taxon>
        <taxon>Viridiplantae</taxon>
        <taxon>Streptophyta</taxon>
        <taxon>Embryophyta</taxon>
        <taxon>Tracheophyta</taxon>
        <taxon>Spermatophyta</taxon>
        <taxon>Magnoliopsida</taxon>
        <taxon>eudicotyledons</taxon>
        <taxon>Gunneridae</taxon>
        <taxon>Pentapetalae</taxon>
        <taxon>asterids</taxon>
        <taxon>lamiids</taxon>
        <taxon>Lamiales</taxon>
        <taxon>Oleaceae</taxon>
        <taxon>Oleeae</taxon>
        <taxon>Fraxinus</taxon>
    </lineage>
</organism>
<comment type="subcellular location">
    <subcellularLocation>
        <location evidence="1">Plastid</location>
        <location evidence="1">Chloroplast</location>
    </subcellularLocation>
</comment>
<dbReference type="GO" id="GO:0015031">
    <property type="term" value="P:protein transport"/>
    <property type="evidence" value="ECO:0007669"/>
    <property type="project" value="InterPro"/>
</dbReference>
<name>A0AAD1ZM37_9LAMI</name>
<evidence type="ECO:0000256" key="2">
    <source>
        <dbReference type="ARBA" id="ARBA00022528"/>
    </source>
</evidence>
<dbReference type="Proteomes" id="UP000834106">
    <property type="component" value="Chromosome 12"/>
</dbReference>
<evidence type="ECO:0000313" key="4">
    <source>
        <dbReference type="EMBL" id="CAI9771944.1"/>
    </source>
</evidence>
<dbReference type="InterPro" id="IPR007378">
    <property type="entry name" value="Tic22-like"/>
</dbReference>
<gene>
    <name evidence="4" type="ORF">FPE_LOCUS19374</name>
</gene>
<dbReference type="GO" id="GO:0009507">
    <property type="term" value="C:chloroplast"/>
    <property type="evidence" value="ECO:0007669"/>
    <property type="project" value="UniProtKB-SubCell"/>
</dbReference>
<dbReference type="PANTHER" id="PTHR35138">
    <property type="entry name" value="OS01G0225300 PROTEIN"/>
    <property type="match status" value="1"/>
</dbReference>
<keyword evidence="5" id="KW-1185">Reference proteome</keyword>
<dbReference type="EMBL" id="OU503047">
    <property type="protein sequence ID" value="CAI9771944.1"/>
    <property type="molecule type" value="Genomic_DNA"/>
</dbReference>
<dbReference type="AlphaFoldDB" id="A0AAD1ZM37"/>
<proteinExistence type="predicted"/>
<dbReference type="Pfam" id="PF04278">
    <property type="entry name" value="Tic22"/>
    <property type="match status" value="1"/>
</dbReference>